<dbReference type="KEGG" id="dvn:HQ394_03100"/>
<dbReference type="InterPro" id="IPR015168">
    <property type="entry name" value="SsuA/THI5"/>
</dbReference>
<reference evidence="2 3" key="1">
    <citation type="submission" date="2020-05" db="EMBL/GenBank/DDBJ databases">
        <title>Complete closed genome sequence of Defluviicoccus vanus.</title>
        <authorList>
            <person name="Bessarab I."/>
            <person name="Arumugam K."/>
            <person name="Maszenan A.M."/>
            <person name="Seviour R.J."/>
            <person name="Williams R.B."/>
        </authorList>
    </citation>
    <scope>NUCLEOTIDE SEQUENCE [LARGE SCALE GENOMIC DNA]</scope>
    <source>
        <strain evidence="2 3">Ben 114</strain>
    </source>
</reference>
<dbReference type="Gene3D" id="3.40.190.10">
    <property type="entry name" value="Periplasmic binding protein-like II"/>
    <property type="match status" value="2"/>
</dbReference>
<dbReference type="AlphaFoldDB" id="A0A7H1MYK1"/>
<keyword evidence="3" id="KW-1185">Reference proteome</keyword>
<dbReference type="EMBL" id="CP053923">
    <property type="protein sequence ID" value="QNT68537.1"/>
    <property type="molecule type" value="Genomic_DNA"/>
</dbReference>
<gene>
    <name evidence="2" type="ORF">HQ394_03100</name>
</gene>
<name>A0A7H1MYK1_9PROT</name>
<dbReference type="RefSeq" id="WP_190261976.1">
    <property type="nucleotide sequence ID" value="NZ_CP053923.1"/>
</dbReference>
<sequence length="300" mass="31659">MTAADVLTRPTNRPLESTPTIKIGFERAPSPDCLALVAADAWSLFAERNLAISLVLLPLPRTGIAALTEGDCELALIEPLQLLDQPAADLETLGGVVCVTGGLMMREDRLRALTEGDTLRIAAPVAGAGVTGLCRRILQGWAARQGLAIAGETIQVVAVTLSGEDCLAAGYDGAWWPQSGAEGVATRIAGSSVRLIAAEDGGVRMLPGLELVARRARTAEESGRHEAVIAAIDAAASRLLQEPDRAVDLWLQYARTSGPDAEQVVRASLARMCSPLDPPSGPLAWTARLGLNRRRGLRRP</sequence>
<evidence type="ECO:0000259" key="1">
    <source>
        <dbReference type="Pfam" id="PF09084"/>
    </source>
</evidence>
<evidence type="ECO:0000313" key="2">
    <source>
        <dbReference type="EMBL" id="QNT68537.1"/>
    </source>
</evidence>
<protein>
    <submittedName>
        <fullName evidence="2">ABC transporter substrate-binding protein</fullName>
    </submittedName>
</protein>
<dbReference type="Pfam" id="PF09084">
    <property type="entry name" value="NMT1"/>
    <property type="match status" value="1"/>
</dbReference>
<feature type="domain" description="SsuA/THI5-like" evidence="1">
    <location>
        <begin position="135"/>
        <end position="246"/>
    </location>
</feature>
<accession>A0A7H1MYK1</accession>
<evidence type="ECO:0000313" key="3">
    <source>
        <dbReference type="Proteomes" id="UP000516369"/>
    </source>
</evidence>
<dbReference type="Proteomes" id="UP000516369">
    <property type="component" value="Chromosome"/>
</dbReference>
<organism evidence="2 3">
    <name type="scientific">Defluviicoccus vanus</name>
    <dbReference type="NCBI Taxonomy" id="111831"/>
    <lineage>
        <taxon>Bacteria</taxon>
        <taxon>Pseudomonadati</taxon>
        <taxon>Pseudomonadota</taxon>
        <taxon>Alphaproteobacteria</taxon>
        <taxon>Rhodospirillales</taxon>
        <taxon>Rhodospirillaceae</taxon>
        <taxon>Defluviicoccus</taxon>
    </lineage>
</organism>
<proteinExistence type="predicted"/>